<protein>
    <submittedName>
        <fullName evidence="1">Uncharacterized protein</fullName>
    </submittedName>
</protein>
<name>A0A835L7M3_SPOEX</name>
<comment type="caution">
    <text evidence="1">The sequence shown here is derived from an EMBL/GenBank/DDBJ whole genome shotgun (WGS) entry which is preliminary data.</text>
</comment>
<sequence>FQHLHKYVKISLPTPNYQRLHKKCICIFMGHGANEQDVTVRSAARGKWGGGRGLVYLEYYRNRKGVWSLDLWFYWSLRFPSSLLSEDFLFEYVITVTICHIAHICHHCSYI</sequence>
<evidence type="ECO:0000313" key="2">
    <source>
        <dbReference type="Proteomes" id="UP000648187"/>
    </source>
</evidence>
<dbReference type="AlphaFoldDB" id="A0A835L7M3"/>
<evidence type="ECO:0000313" key="1">
    <source>
        <dbReference type="EMBL" id="KAF9417799.1"/>
    </source>
</evidence>
<dbReference type="EMBL" id="JACKWZ010000065">
    <property type="protein sequence ID" value="KAF9417799.1"/>
    <property type="molecule type" value="Genomic_DNA"/>
</dbReference>
<gene>
    <name evidence="1" type="ORF">HW555_005213</name>
</gene>
<organism evidence="1 2">
    <name type="scientific">Spodoptera exigua</name>
    <name type="common">Beet armyworm</name>
    <name type="synonym">Noctua fulgens</name>
    <dbReference type="NCBI Taxonomy" id="7107"/>
    <lineage>
        <taxon>Eukaryota</taxon>
        <taxon>Metazoa</taxon>
        <taxon>Ecdysozoa</taxon>
        <taxon>Arthropoda</taxon>
        <taxon>Hexapoda</taxon>
        <taxon>Insecta</taxon>
        <taxon>Pterygota</taxon>
        <taxon>Neoptera</taxon>
        <taxon>Endopterygota</taxon>
        <taxon>Lepidoptera</taxon>
        <taxon>Glossata</taxon>
        <taxon>Ditrysia</taxon>
        <taxon>Noctuoidea</taxon>
        <taxon>Noctuidae</taxon>
        <taxon>Amphipyrinae</taxon>
        <taxon>Spodoptera</taxon>
    </lineage>
</organism>
<reference evidence="1" key="1">
    <citation type="submission" date="2020-08" db="EMBL/GenBank/DDBJ databases">
        <title>Spodoptera exigua strain:BAW_Kor-Di-RS1 Genome sequencing and assembly.</title>
        <authorList>
            <person name="Kim J."/>
            <person name="Nam H.Y."/>
            <person name="Kwon M."/>
            <person name="Choi J.H."/>
            <person name="Cho S.R."/>
            <person name="Kim G.-H."/>
        </authorList>
    </citation>
    <scope>NUCLEOTIDE SEQUENCE</scope>
    <source>
        <strain evidence="1">BAW_Kor-Di-RS1</strain>
        <tissue evidence="1">Whole-body</tissue>
    </source>
</reference>
<accession>A0A835L7M3</accession>
<proteinExistence type="predicted"/>
<dbReference type="Proteomes" id="UP000648187">
    <property type="component" value="Unassembled WGS sequence"/>
</dbReference>
<feature type="non-terminal residue" evidence="1">
    <location>
        <position position="111"/>
    </location>
</feature>
<keyword evidence="2" id="KW-1185">Reference proteome</keyword>